<dbReference type="AlphaFoldDB" id="A0A060R5X7"/>
<dbReference type="EMBL" id="HG934468">
    <property type="protein sequence ID" value="CDN30265.1"/>
    <property type="molecule type" value="Genomic_DNA"/>
</dbReference>
<dbReference type="STRING" id="1433126.BN938_0159"/>
<reference evidence="3 4" key="1">
    <citation type="journal article" date="2015" name="Genome Announc.">
        <title>Complete Genome Sequence of the Novel Leech Symbiont Mucinivorans hirudinis M3T.</title>
        <authorList>
            <person name="Nelson M.C."/>
            <person name="Bomar L."/>
            <person name="Graf J."/>
        </authorList>
    </citation>
    <scope>NUCLEOTIDE SEQUENCE [LARGE SCALE GENOMIC DNA]</scope>
    <source>
        <strain evidence="4">M3</strain>
    </source>
</reference>
<dbReference type="OrthoDB" id="2079210at2"/>
<feature type="transmembrane region" description="Helical" evidence="1">
    <location>
        <begin position="450"/>
        <end position="475"/>
    </location>
</feature>
<name>A0A060R5X7_9BACT</name>
<keyword evidence="1" id="KW-1133">Transmembrane helix</keyword>
<dbReference type="eggNOG" id="COG0457">
    <property type="taxonomic scope" value="Bacteria"/>
</dbReference>
<evidence type="ECO:0000256" key="1">
    <source>
        <dbReference type="SAM" id="Phobius"/>
    </source>
</evidence>
<dbReference type="Proteomes" id="UP000027616">
    <property type="component" value="Chromosome I"/>
</dbReference>
<keyword evidence="4" id="KW-1185">Reference proteome</keyword>
<evidence type="ECO:0000313" key="3">
    <source>
        <dbReference type="EMBL" id="CDN30265.1"/>
    </source>
</evidence>
<organism evidence="3 4">
    <name type="scientific">Mucinivorans hirudinis</name>
    <dbReference type="NCBI Taxonomy" id="1433126"/>
    <lineage>
        <taxon>Bacteria</taxon>
        <taxon>Pseudomonadati</taxon>
        <taxon>Bacteroidota</taxon>
        <taxon>Bacteroidia</taxon>
        <taxon>Bacteroidales</taxon>
        <taxon>Rikenellaceae</taxon>
        <taxon>Mucinivorans</taxon>
    </lineage>
</organism>
<keyword evidence="1" id="KW-0472">Membrane</keyword>
<dbReference type="KEGG" id="rbc:BN938_0159"/>
<dbReference type="PATRIC" id="fig|1433126.3.peg.157"/>
<dbReference type="HOGENOM" id="CLU_016843_0_0_10"/>
<feature type="chain" id="PRO_5001586088" evidence="2">
    <location>
        <begin position="20"/>
        <end position="600"/>
    </location>
</feature>
<evidence type="ECO:0000313" key="4">
    <source>
        <dbReference type="Proteomes" id="UP000027616"/>
    </source>
</evidence>
<dbReference type="PANTHER" id="PTHR40940:SF2">
    <property type="entry name" value="BATD"/>
    <property type="match status" value="1"/>
</dbReference>
<feature type="signal peptide" evidence="2">
    <location>
        <begin position="1"/>
        <end position="19"/>
    </location>
</feature>
<protein>
    <submittedName>
        <fullName evidence="3">BatD</fullName>
    </submittedName>
</protein>
<keyword evidence="1" id="KW-0812">Transmembrane</keyword>
<dbReference type="PANTHER" id="PTHR40940">
    <property type="entry name" value="PROTEIN BATD-RELATED"/>
    <property type="match status" value="1"/>
</dbReference>
<dbReference type="InterPro" id="IPR025738">
    <property type="entry name" value="BatD"/>
</dbReference>
<sequence length="600" mass="66357">MKKIALYFILIFAVAVAHAQVSFELRAPNAVAQGERFRIEFVLTNAKAQRFTPPTITGVDVLAGPITSTGTNIEIVNGNRKDYSTVTYTYTVQALDDAKKIAIGASSVTTEDGKNYSTKASQIDVLAAQNQGNAQQRRQSGTVDKDAVQLRMSVNKSSVYKGEAVVATLRLYTQVGISGFESVKMPAFNGFWKQELTMDNQRPTRENLDGKLYESQVVSQWLIYPQRTGTLEIEQTDVTALVQVVTQASGSSMFDMFFDSGRVETVKRKLTTAPVKITVKDLPAPQPLGFSGAVGKFTMSASITTNEISANSGGSINVELKGVGDFPLIDNPVIEFPNGFEKYEIKQSEQITNSAGGTSGTRKWEFPFIARAEGDYTIPAVEFVYFDPSTGKYNTIKSDEFSVKVLRDNSAGANSAAIVSGVTKEDLKMLGEDVRFIYTGKPNFTKKDNFFLWSVTFFIAFALIILVFFGMLVLLKQQIKNRSDVARTKTKKANSTAIRRLKKAKSYMTVGANEKFFEEMLRALWGYMGDKLTIQVSDLSKERLRDEFERRGVNGEQGEEFLSLIGECELAQYSPAGSVDMSKVYEEALDLIGKLEIRKS</sequence>
<proteinExistence type="predicted"/>
<gene>
    <name evidence="3" type="ORF">BN938_0159</name>
</gene>
<keyword evidence="2" id="KW-0732">Signal</keyword>
<evidence type="ECO:0000256" key="2">
    <source>
        <dbReference type="SAM" id="SignalP"/>
    </source>
</evidence>
<dbReference type="Pfam" id="PF13584">
    <property type="entry name" value="BatD"/>
    <property type="match status" value="2"/>
</dbReference>
<accession>A0A060R5X7</accession>